<dbReference type="CDD" id="cd14727">
    <property type="entry name" value="ChanN-like"/>
    <property type="match status" value="1"/>
</dbReference>
<protein>
    <submittedName>
        <fullName evidence="3">ChaN family lipoprotein</fullName>
    </submittedName>
</protein>
<dbReference type="Gene3D" id="3.40.50.11550">
    <property type="match status" value="2"/>
</dbReference>
<keyword evidence="4" id="KW-1185">Reference proteome</keyword>
<feature type="signal peptide" evidence="1">
    <location>
        <begin position="1"/>
        <end position="24"/>
    </location>
</feature>
<accession>A0ABT0PZF3</accession>
<evidence type="ECO:0000259" key="2">
    <source>
        <dbReference type="Pfam" id="PF04187"/>
    </source>
</evidence>
<sequence length="273" mass="29871">MRYAFVWLAAVAVILAAPFRAAFASDLIPQDILDRMKQSDVVILGEFHDNARHHQIQAEAVRALQPKAVVWEMLTAEGAARVNRNLISDEQKLAIELKWEELGWPPLEMYLDIFRAAPDAPLHGALVPRAAAHSAMERGAAVALGADAARYGLTVPLPPEEQAARIADQYAAHCEALPEEMLPQMVEVQRLRDAVLARATIEALADDGAPVVVITGNGHARKDRGIPVYLARRQPGVRVFVLGQSEDGRIDGEFDAVIDSPPAEREDPCKAFE</sequence>
<feature type="chain" id="PRO_5045091360" evidence="1">
    <location>
        <begin position="25"/>
        <end position="273"/>
    </location>
</feature>
<gene>
    <name evidence="3" type="ORF">M3P21_05260</name>
</gene>
<proteinExistence type="predicted"/>
<evidence type="ECO:0000256" key="1">
    <source>
        <dbReference type="SAM" id="SignalP"/>
    </source>
</evidence>
<comment type="caution">
    <text evidence="3">The sequence shown here is derived from an EMBL/GenBank/DDBJ whole genome shotgun (WGS) entry which is preliminary data.</text>
</comment>
<dbReference type="RefSeq" id="WP_249707445.1">
    <property type="nucleotide sequence ID" value="NZ_JAMFMB010000004.1"/>
</dbReference>
<name>A0ABT0PZF3_9RHOB</name>
<evidence type="ECO:0000313" key="4">
    <source>
        <dbReference type="Proteomes" id="UP001203880"/>
    </source>
</evidence>
<keyword evidence="1" id="KW-0732">Signal</keyword>
<dbReference type="EMBL" id="JAMFMB010000004">
    <property type="protein sequence ID" value="MCL6282936.1"/>
    <property type="molecule type" value="Genomic_DNA"/>
</dbReference>
<dbReference type="SUPFAM" id="SSF159501">
    <property type="entry name" value="EreA/ChaN-like"/>
    <property type="match status" value="1"/>
</dbReference>
<evidence type="ECO:0000313" key="3">
    <source>
        <dbReference type="EMBL" id="MCL6282936.1"/>
    </source>
</evidence>
<dbReference type="InterPro" id="IPR007314">
    <property type="entry name" value="Cofac_haem-bd_dom"/>
</dbReference>
<dbReference type="Proteomes" id="UP001203880">
    <property type="component" value="Unassembled WGS sequence"/>
</dbReference>
<reference evidence="3" key="1">
    <citation type="submission" date="2022-05" db="EMBL/GenBank/DDBJ databases">
        <authorList>
            <person name="Park J.-S."/>
        </authorList>
    </citation>
    <scope>NUCLEOTIDE SEQUENCE</scope>
    <source>
        <strain evidence="3">2012CJ41-6</strain>
    </source>
</reference>
<organism evidence="3 4">
    <name type="scientific">Ruegeria spongiae</name>
    <dbReference type="NCBI Taxonomy" id="2942209"/>
    <lineage>
        <taxon>Bacteria</taxon>
        <taxon>Pseudomonadati</taxon>
        <taxon>Pseudomonadota</taxon>
        <taxon>Alphaproteobacteria</taxon>
        <taxon>Rhodobacterales</taxon>
        <taxon>Roseobacteraceae</taxon>
        <taxon>Ruegeria</taxon>
    </lineage>
</organism>
<dbReference type="Pfam" id="PF04187">
    <property type="entry name" value="Cofac_haem_bdg"/>
    <property type="match status" value="1"/>
</dbReference>
<keyword evidence="3" id="KW-0449">Lipoprotein</keyword>
<feature type="domain" description="Haem-binding uptake Tiki superfamily ChaN" evidence="2">
    <location>
        <begin position="33"/>
        <end position="230"/>
    </location>
</feature>